<dbReference type="PATRIC" id="fig|1297742.4.peg.7465"/>
<reference evidence="2 3" key="1">
    <citation type="journal article" date="2016" name="PLoS ONE">
        <title>Complete Genome Sequence and Comparative Genomics of a Novel Myxobacterium Myxococcus hansupus.</title>
        <authorList>
            <person name="Sharma G."/>
            <person name="Narwani T."/>
            <person name="Subramanian S."/>
        </authorList>
    </citation>
    <scope>NUCLEOTIDE SEQUENCE [LARGE SCALE GENOMIC DNA]</scope>
    <source>
        <strain evidence="3">mixupus</strain>
    </source>
</reference>
<evidence type="ECO:0000313" key="3">
    <source>
        <dbReference type="Proteomes" id="UP000009026"/>
    </source>
</evidence>
<organism evidence="2 3">
    <name type="scientific">Pseudomyxococcus hansupus</name>
    <dbReference type="NCBI Taxonomy" id="1297742"/>
    <lineage>
        <taxon>Bacteria</taxon>
        <taxon>Pseudomonadati</taxon>
        <taxon>Myxococcota</taxon>
        <taxon>Myxococcia</taxon>
        <taxon>Myxococcales</taxon>
        <taxon>Cystobacterineae</taxon>
        <taxon>Myxococcaceae</taxon>
        <taxon>Pseudomyxococcus</taxon>
    </lineage>
</organism>
<dbReference type="AlphaFoldDB" id="A0A0H4X9Z7"/>
<feature type="region of interest" description="Disordered" evidence="1">
    <location>
        <begin position="151"/>
        <end position="175"/>
    </location>
</feature>
<gene>
    <name evidence="2" type="ORF">A176_007337</name>
</gene>
<keyword evidence="3" id="KW-1185">Reference proteome</keyword>
<dbReference type="PROSITE" id="PS51257">
    <property type="entry name" value="PROKAR_LIPOPROTEIN"/>
    <property type="match status" value="1"/>
</dbReference>
<sequence length="175" mass="18318">MTMKATRGWKWVGIALCAAWFSCGQRSEDRSPPSANEREGRSDILQGLMSSRERAPAGGVGSAVLPTEPLGQGGAGRPEPSGRLQGHVSWVGDNELLIKDADGVEHDVGVDAQTLLYMQGEPASGLREFREGDEVRVTYGDGPGGLVAHLVDGTPGPGPRQGDARPEASSSDGAR</sequence>
<feature type="region of interest" description="Disordered" evidence="1">
    <location>
        <begin position="26"/>
        <end position="85"/>
    </location>
</feature>
<name>A0A0H4X9Z7_9BACT</name>
<proteinExistence type="predicted"/>
<evidence type="ECO:0000313" key="2">
    <source>
        <dbReference type="EMBL" id="AKQ70425.1"/>
    </source>
</evidence>
<dbReference type="EMBL" id="CP012109">
    <property type="protein sequence ID" value="AKQ70425.1"/>
    <property type="molecule type" value="Genomic_DNA"/>
</dbReference>
<keyword evidence="2" id="KW-0449">Lipoprotein</keyword>
<evidence type="ECO:0000256" key="1">
    <source>
        <dbReference type="SAM" id="MobiDB-lite"/>
    </source>
</evidence>
<accession>A0A0H4X9Z7</accession>
<dbReference type="Proteomes" id="UP000009026">
    <property type="component" value="Chromosome"/>
</dbReference>
<feature type="compositionally biased region" description="Basic and acidic residues" evidence="1">
    <location>
        <begin position="26"/>
        <end position="42"/>
    </location>
</feature>
<protein>
    <submittedName>
        <fullName evidence="2">Putative lipoprotein</fullName>
    </submittedName>
</protein>
<dbReference type="KEGG" id="mym:A176_007337"/>